<feature type="compositionally biased region" description="Polar residues" evidence="1">
    <location>
        <begin position="34"/>
        <end position="63"/>
    </location>
</feature>
<gene>
    <name evidence="2" type="ORF">K4A83_16915</name>
</gene>
<keyword evidence="3" id="KW-1185">Reference proteome</keyword>
<protein>
    <submittedName>
        <fullName evidence="2">Uncharacterized protein</fullName>
    </submittedName>
</protein>
<comment type="caution">
    <text evidence="2">The sequence shown here is derived from an EMBL/GenBank/DDBJ whole genome shotgun (WGS) entry which is preliminary data.</text>
</comment>
<evidence type="ECO:0000313" key="3">
    <source>
        <dbReference type="Proteomes" id="UP001526426"/>
    </source>
</evidence>
<name>A0ABT3L8V7_9CYAN</name>
<reference evidence="2 3" key="1">
    <citation type="submission" date="2021-08" db="EMBL/GenBank/DDBJ databases">
        <title>Draft genome sequence of Spirulina subsalsa with high tolerance to salinity and hype-accumulation of phycocyanin.</title>
        <authorList>
            <person name="Pei H."/>
            <person name="Jiang L."/>
        </authorList>
    </citation>
    <scope>NUCLEOTIDE SEQUENCE [LARGE SCALE GENOMIC DNA]</scope>
    <source>
        <strain evidence="2 3">FACHB-351</strain>
    </source>
</reference>
<proteinExistence type="predicted"/>
<feature type="region of interest" description="Disordered" evidence="1">
    <location>
        <begin position="29"/>
        <end position="92"/>
    </location>
</feature>
<sequence length="92" mass="10186">LPDFKKRSGIQPPPPPQTQLAEELDLSAEHLSSALRQELSQRITSPSPSSKFITPESTQSPSPTLNPQPPKKRKSLASIDLPNFPRYRSAQN</sequence>
<dbReference type="Proteomes" id="UP001526426">
    <property type="component" value="Unassembled WGS sequence"/>
</dbReference>
<dbReference type="EMBL" id="JAIHOM010000098">
    <property type="protein sequence ID" value="MCW6037941.1"/>
    <property type="molecule type" value="Genomic_DNA"/>
</dbReference>
<organism evidence="2 3">
    <name type="scientific">Spirulina subsalsa FACHB-351</name>
    <dbReference type="NCBI Taxonomy" id="234711"/>
    <lineage>
        <taxon>Bacteria</taxon>
        <taxon>Bacillati</taxon>
        <taxon>Cyanobacteriota</taxon>
        <taxon>Cyanophyceae</taxon>
        <taxon>Spirulinales</taxon>
        <taxon>Spirulinaceae</taxon>
        <taxon>Spirulina</taxon>
    </lineage>
</organism>
<evidence type="ECO:0000256" key="1">
    <source>
        <dbReference type="SAM" id="MobiDB-lite"/>
    </source>
</evidence>
<feature type="non-terminal residue" evidence="2">
    <location>
        <position position="1"/>
    </location>
</feature>
<feature type="region of interest" description="Disordered" evidence="1">
    <location>
        <begin position="1"/>
        <end position="20"/>
    </location>
</feature>
<evidence type="ECO:0000313" key="2">
    <source>
        <dbReference type="EMBL" id="MCW6037941.1"/>
    </source>
</evidence>
<accession>A0ABT3L8V7</accession>